<dbReference type="STRING" id="914150.TQ33_1026"/>
<proteinExistence type="predicted"/>
<feature type="signal peptide" evidence="2">
    <location>
        <begin position="1"/>
        <end position="25"/>
    </location>
</feature>
<keyword evidence="4" id="KW-0176">Collagen</keyword>
<dbReference type="Pfam" id="PF01391">
    <property type="entry name" value="Collagen"/>
    <property type="match status" value="2"/>
</dbReference>
<dbReference type="PANTHER" id="PTHR24023">
    <property type="entry name" value="COLLAGEN ALPHA"/>
    <property type="match status" value="1"/>
</dbReference>
<feature type="chain" id="PRO_5002508918" evidence="2">
    <location>
        <begin position="26"/>
        <end position="767"/>
    </location>
</feature>
<evidence type="ECO:0000256" key="2">
    <source>
        <dbReference type="SAM" id="SignalP"/>
    </source>
</evidence>
<evidence type="ECO:0000313" key="4">
    <source>
        <dbReference type="EMBL" id="AKE51988.1"/>
    </source>
</evidence>
<evidence type="ECO:0000259" key="3">
    <source>
        <dbReference type="Pfam" id="PF24269"/>
    </source>
</evidence>
<dbReference type="HOGENOM" id="CLU_423220_0_0_6"/>
<feature type="compositionally biased region" description="Basic and acidic residues" evidence="1">
    <location>
        <begin position="613"/>
        <end position="623"/>
    </location>
</feature>
<dbReference type="InterPro" id="IPR008160">
    <property type="entry name" value="Collagen"/>
</dbReference>
<sequence length="767" mass="75886">MNRPTLSLAQSSLAIGLLLASQIGATAPKIHEVQPYPSDSPTNLVIWGVGFDSPSIYFGTHTDPLAISADQSACVDMEFNPAPPLDPTDFQCVVVDLPYVTNGTPAVPSGDYLLKIVVEGEINICGDTKPTSITFLYEPSNCSGVNYQSNASCSGDMTGAIGGTDISVFGKDADKWYFPPVIFPGEHISFGPDPSSYNDNGRIWGNQLNIEFSENGLNQTIGLHTSCSEPLNIGDTFGSFVLVDFEGSAGEPTDQIDLYDLTIGATGPAGPEGPQGPQGKKGDAGDQGPTGPQGDQGPQGKLGPAGADGEDGQDGAQGPQGKVGAKGDTGDQGPQGKVGAKGDTGDQGPQGKVGAKGDTGDQGPQGKVGAKGDTGDQGPQGKVGAKGDTGDQGPQGKVGAKGDTGDQGPQGKVGAKGDTGDQGPQGKVGAKGDTGDQGPQGKVGAKGDTGDQGPQGKVGAKGDTGDQGPQGKVGAKGDTGDQGPQGKVGAKGDTGDQGPQGKVGAKGDTGDQGPQGKVGPAGVDGQDGAQGPQGKMGLKGDTGDQGPQGKIGPAGADGQDGAQGPQGKMGLKGDTGDQGPQGKIGPQGNQGPQGKAGAKGDTGDQGPQGKVGPKGDKGDKGDAGDDGIGSNLMCFSTDQTIGTQGKFMGLGQQAGDHDSVGVISPFAAGAEVLTLVVKAAQGNNANSGVAVLYHDASGGAQGGEPVGTAPNNQCVLSDTPVKSVCKITFSTNNALELFDSLSVFIQTDGGSFEGGSACILIDPDGTD</sequence>
<evidence type="ECO:0000313" key="5">
    <source>
        <dbReference type="Proteomes" id="UP000034071"/>
    </source>
</evidence>
<reference evidence="4 5" key="1">
    <citation type="submission" date="2015-02" db="EMBL/GenBank/DDBJ databases">
        <title>Complete genome sequence of Kangiella geojedonensis strain YCS-5T.</title>
        <authorList>
            <person name="Kim K.M."/>
        </authorList>
    </citation>
    <scope>NUCLEOTIDE SEQUENCE [LARGE SCALE GENOMIC DNA]</scope>
    <source>
        <strain evidence="4 5">YCS-5</strain>
    </source>
</reference>
<dbReference type="GO" id="GO:0005615">
    <property type="term" value="C:extracellular space"/>
    <property type="evidence" value="ECO:0007669"/>
    <property type="project" value="TreeGrafter"/>
</dbReference>
<name>A0A0F6RC01_9GAMM</name>
<dbReference type="OrthoDB" id="6394945at2"/>
<keyword evidence="2" id="KW-0732">Signal</keyword>
<protein>
    <submittedName>
        <fullName evidence="4">Collagen triple helix repeat protein</fullName>
    </submittedName>
</protein>
<feature type="domain" description="DUF7467" evidence="3">
    <location>
        <begin position="129"/>
        <end position="245"/>
    </location>
</feature>
<dbReference type="PANTHER" id="PTHR24023:SF1082">
    <property type="entry name" value="COLLAGEN TRIPLE HELIX REPEAT"/>
    <property type="match status" value="1"/>
</dbReference>
<feature type="region of interest" description="Disordered" evidence="1">
    <location>
        <begin position="262"/>
        <end position="625"/>
    </location>
</feature>
<feature type="compositionally biased region" description="Low complexity" evidence="1">
    <location>
        <begin position="286"/>
        <end position="307"/>
    </location>
</feature>
<dbReference type="KEGG" id="kge:TQ33_1026"/>
<keyword evidence="5" id="KW-1185">Reference proteome</keyword>
<dbReference type="PATRIC" id="fig|914150.5.peg.1040"/>
<accession>A0A0F6RC01</accession>
<dbReference type="InterPro" id="IPR050149">
    <property type="entry name" value="Collagen_superfamily"/>
</dbReference>
<dbReference type="Proteomes" id="UP000034071">
    <property type="component" value="Chromosome"/>
</dbReference>
<organism evidence="4 5">
    <name type="scientific">Kangiella geojedonensis</name>
    <dbReference type="NCBI Taxonomy" id="914150"/>
    <lineage>
        <taxon>Bacteria</taxon>
        <taxon>Pseudomonadati</taxon>
        <taxon>Pseudomonadota</taxon>
        <taxon>Gammaproteobacteria</taxon>
        <taxon>Kangiellales</taxon>
        <taxon>Kangiellaceae</taxon>
        <taxon>Kangiella</taxon>
    </lineage>
</organism>
<evidence type="ECO:0000256" key="1">
    <source>
        <dbReference type="SAM" id="MobiDB-lite"/>
    </source>
</evidence>
<gene>
    <name evidence="4" type="ORF">TQ33_1026</name>
</gene>
<feature type="compositionally biased region" description="Low complexity" evidence="1">
    <location>
        <begin position="553"/>
        <end position="566"/>
    </location>
</feature>
<dbReference type="GO" id="GO:0031012">
    <property type="term" value="C:extracellular matrix"/>
    <property type="evidence" value="ECO:0007669"/>
    <property type="project" value="TreeGrafter"/>
</dbReference>
<dbReference type="AlphaFoldDB" id="A0A0F6RC01"/>
<dbReference type="EMBL" id="CP010975">
    <property type="protein sequence ID" value="AKE51988.1"/>
    <property type="molecule type" value="Genomic_DNA"/>
</dbReference>
<dbReference type="InterPro" id="IPR055890">
    <property type="entry name" value="DUF7467"/>
</dbReference>
<dbReference type="RefSeq" id="WP_046562319.1">
    <property type="nucleotide sequence ID" value="NZ_CP010975.1"/>
</dbReference>
<dbReference type="Pfam" id="PF24269">
    <property type="entry name" value="DUF7467"/>
    <property type="match status" value="1"/>
</dbReference>